<protein>
    <recommendedName>
        <fullName evidence="1">Glycosyltransferase 2-like domain-containing protein</fullName>
    </recommendedName>
</protein>
<evidence type="ECO:0000259" key="1">
    <source>
        <dbReference type="Pfam" id="PF00535"/>
    </source>
</evidence>
<dbReference type="AlphaFoldDB" id="A0A1F6M8X6"/>
<evidence type="ECO:0000313" key="2">
    <source>
        <dbReference type="EMBL" id="OGH68075.1"/>
    </source>
</evidence>
<proteinExistence type="predicted"/>
<dbReference type="PANTHER" id="PTHR10859:SF91">
    <property type="entry name" value="DOLICHYL-PHOSPHATE BETA-GLUCOSYLTRANSFERASE"/>
    <property type="match status" value="1"/>
</dbReference>
<accession>A0A1F6M8X6</accession>
<dbReference type="InterPro" id="IPR029044">
    <property type="entry name" value="Nucleotide-diphossugar_trans"/>
</dbReference>
<gene>
    <name evidence="2" type="ORF">A3C15_00835</name>
</gene>
<dbReference type="Gene3D" id="3.90.550.10">
    <property type="entry name" value="Spore Coat Polysaccharide Biosynthesis Protein SpsA, Chain A"/>
    <property type="match status" value="1"/>
</dbReference>
<evidence type="ECO:0000313" key="3">
    <source>
        <dbReference type="Proteomes" id="UP000176532"/>
    </source>
</evidence>
<dbReference type="EMBL" id="MFQD01000015">
    <property type="protein sequence ID" value="OGH68075.1"/>
    <property type="molecule type" value="Genomic_DNA"/>
</dbReference>
<comment type="caution">
    <text evidence="2">The sequence shown here is derived from an EMBL/GenBank/DDBJ whole genome shotgun (WGS) entry which is preliminary data.</text>
</comment>
<dbReference type="SUPFAM" id="SSF53448">
    <property type="entry name" value="Nucleotide-diphospho-sugar transferases"/>
    <property type="match status" value="1"/>
</dbReference>
<feature type="domain" description="Glycosyltransferase 2-like" evidence="1">
    <location>
        <begin position="11"/>
        <end position="179"/>
    </location>
</feature>
<dbReference type="InterPro" id="IPR001173">
    <property type="entry name" value="Glyco_trans_2-like"/>
</dbReference>
<dbReference type="GO" id="GO:0006487">
    <property type="term" value="P:protein N-linked glycosylation"/>
    <property type="evidence" value="ECO:0007669"/>
    <property type="project" value="TreeGrafter"/>
</dbReference>
<dbReference type="Proteomes" id="UP000176532">
    <property type="component" value="Unassembled WGS sequence"/>
</dbReference>
<sequence length="247" mass="28216">MPWSNGKPELSIVIPVYRRGGSVVFELADIERFCELSPLNVQLILVDDGSAQKISEQLFSFAAEHTAVTFIKHAVNMGKGRAIADGVAAAEAPIVVFTDVDISYELDTIHDIVHRFRSDPRSHFIVGSRRHTDSDIQRNHNVVRRMLSWCFNVAARFVVGLKFSDVQCGIKGFRTDAARLLFSDLIVSRFAFDVEIFLRARKYGLRFEEIPVIYRHDRGNMLRIFPGSINLLNDLWRLYVSYRKAQQ</sequence>
<reference evidence="2 3" key="1">
    <citation type="journal article" date="2016" name="Nat. Commun.">
        <title>Thousands of microbial genomes shed light on interconnected biogeochemical processes in an aquifer system.</title>
        <authorList>
            <person name="Anantharaman K."/>
            <person name="Brown C.T."/>
            <person name="Hug L.A."/>
            <person name="Sharon I."/>
            <person name="Castelle C.J."/>
            <person name="Probst A.J."/>
            <person name="Thomas B.C."/>
            <person name="Singh A."/>
            <person name="Wilkins M.J."/>
            <person name="Karaoz U."/>
            <person name="Brodie E.L."/>
            <person name="Williams K.H."/>
            <person name="Hubbard S.S."/>
            <person name="Banfield J.F."/>
        </authorList>
    </citation>
    <scope>NUCLEOTIDE SEQUENCE [LARGE SCALE GENOMIC DNA]</scope>
</reference>
<organism evidence="2 3">
    <name type="scientific">Candidatus Magasanikbacteria bacterium RIFCSPHIGHO2_02_FULL_50_9b</name>
    <dbReference type="NCBI Taxonomy" id="1798682"/>
    <lineage>
        <taxon>Bacteria</taxon>
        <taxon>Candidatus Magasanikiibacteriota</taxon>
    </lineage>
</organism>
<name>A0A1F6M8X6_9BACT</name>
<dbReference type="Pfam" id="PF00535">
    <property type="entry name" value="Glycos_transf_2"/>
    <property type="match status" value="1"/>
</dbReference>
<dbReference type="STRING" id="1798682.A3C15_00835"/>
<dbReference type="PANTHER" id="PTHR10859">
    <property type="entry name" value="GLYCOSYL TRANSFERASE"/>
    <property type="match status" value="1"/>
</dbReference>